<evidence type="ECO:0000313" key="3">
    <source>
        <dbReference type="EMBL" id="KAK4278951.1"/>
    </source>
</evidence>
<dbReference type="EMBL" id="JAWXYG010000003">
    <property type="protein sequence ID" value="KAK4278951.1"/>
    <property type="molecule type" value="Genomic_DNA"/>
</dbReference>
<evidence type="ECO:0008006" key="5">
    <source>
        <dbReference type="Google" id="ProtNLM"/>
    </source>
</evidence>
<gene>
    <name evidence="3" type="ORF">QN277_016721</name>
</gene>
<dbReference type="InterPro" id="IPR004252">
    <property type="entry name" value="Probable_transposase_24"/>
</dbReference>
<feature type="region of interest" description="Disordered" evidence="2">
    <location>
        <begin position="1"/>
        <end position="33"/>
    </location>
</feature>
<evidence type="ECO:0000313" key="4">
    <source>
        <dbReference type="Proteomes" id="UP001293593"/>
    </source>
</evidence>
<feature type="region of interest" description="Disordered" evidence="2">
    <location>
        <begin position="81"/>
        <end position="131"/>
    </location>
</feature>
<keyword evidence="4" id="KW-1185">Reference proteome</keyword>
<proteinExistence type="predicted"/>
<comment type="caution">
    <text evidence="3">The sequence shown here is derived from an EMBL/GenBank/DDBJ whole genome shotgun (WGS) entry which is preliminary data.</text>
</comment>
<evidence type="ECO:0000256" key="1">
    <source>
        <dbReference type="SAM" id="Coils"/>
    </source>
</evidence>
<dbReference type="Proteomes" id="UP001293593">
    <property type="component" value="Unassembled WGS sequence"/>
</dbReference>
<feature type="compositionally biased region" description="Polar residues" evidence="2">
    <location>
        <begin position="111"/>
        <end position="120"/>
    </location>
</feature>
<feature type="compositionally biased region" description="Basic and acidic residues" evidence="2">
    <location>
        <begin position="1"/>
        <end position="10"/>
    </location>
</feature>
<organism evidence="3 4">
    <name type="scientific">Acacia crassicarpa</name>
    <name type="common">northern wattle</name>
    <dbReference type="NCBI Taxonomy" id="499986"/>
    <lineage>
        <taxon>Eukaryota</taxon>
        <taxon>Viridiplantae</taxon>
        <taxon>Streptophyta</taxon>
        <taxon>Embryophyta</taxon>
        <taxon>Tracheophyta</taxon>
        <taxon>Spermatophyta</taxon>
        <taxon>Magnoliopsida</taxon>
        <taxon>eudicotyledons</taxon>
        <taxon>Gunneridae</taxon>
        <taxon>Pentapetalae</taxon>
        <taxon>rosids</taxon>
        <taxon>fabids</taxon>
        <taxon>Fabales</taxon>
        <taxon>Fabaceae</taxon>
        <taxon>Caesalpinioideae</taxon>
        <taxon>mimosoid clade</taxon>
        <taxon>Acacieae</taxon>
        <taxon>Acacia</taxon>
    </lineage>
</organism>
<dbReference type="AlphaFoldDB" id="A0AAE1MXH7"/>
<feature type="region of interest" description="Disordered" evidence="2">
    <location>
        <begin position="425"/>
        <end position="448"/>
    </location>
</feature>
<protein>
    <recommendedName>
        <fullName evidence="5">Transposase, Ptta/En/Spm, plant</fullName>
    </recommendedName>
</protein>
<reference evidence="3" key="1">
    <citation type="submission" date="2023-10" db="EMBL/GenBank/DDBJ databases">
        <title>Chromosome-level genome of the transformable northern wattle, Acacia crassicarpa.</title>
        <authorList>
            <person name="Massaro I."/>
            <person name="Sinha N.R."/>
            <person name="Poethig S."/>
            <person name="Leichty A.R."/>
        </authorList>
    </citation>
    <scope>NUCLEOTIDE SEQUENCE</scope>
    <source>
        <strain evidence="3">Acra3RX</strain>
        <tissue evidence="3">Leaf</tissue>
    </source>
</reference>
<accession>A0AAE1MXH7</accession>
<keyword evidence="1" id="KW-0175">Coiled coil</keyword>
<name>A0AAE1MXH7_9FABA</name>
<feature type="coiled-coil region" evidence="1">
    <location>
        <begin position="381"/>
        <end position="408"/>
    </location>
</feature>
<evidence type="ECO:0000256" key="2">
    <source>
        <dbReference type="SAM" id="MobiDB-lite"/>
    </source>
</evidence>
<sequence length="448" mass="50778">MSSHGLKRDSSQSGTPQPLIPQQRPKLSIPHVTTTFAPSIPKVVKPSLSFVSSPQLHDIAIRPSLPPQMHRLVVGPTLSPQLQSQGIESSHSLSPSPPPAQVPSPQMSSPRTESSHTLTPQGVGGRLSPWGRDPVDGRRWIYPEEKTFNPVVCSVRQILLVIQRKFNYPCHSWKATPANYRKMWFEEWARKYKWLPEYEDDVKKIWNAKCSNILRGTMLRIRQDLFHKQVRPKWIPLEVMNQLERVWTSPEYLSKCDIAKINRASNKEGTQYKGGSIPNTEHKRRMAEDLGREPSIFELFKKTHYNEKIGKFVDHHATATHDEFLRLKASVSSEEGSVQSNQDKLNLWLEVTSGKNKKGRIYGLGFENEHIGSSASATYINSTENSNVQEWQTEITQMRKECARLKQTSDMIMSALQAMGIQLPNLSKPTNDEAPSATNANKDAKNDN</sequence>
<dbReference type="Pfam" id="PF03004">
    <property type="entry name" value="Transposase_24"/>
    <property type="match status" value="1"/>
</dbReference>